<keyword evidence="3" id="KW-1185">Reference proteome</keyword>
<keyword evidence="1" id="KW-0812">Transmembrane</keyword>
<feature type="transmembrane region" description="Helical" evidence="1">
    <location>
        <begin position="12"/>
        <end position="29"/>
    </location>
</feature>
<dbReference type="RefSeq" id="WP_115118869.1">
    <property type="nucleotide sequence ID" value="NZ_QQLC01000010.1"/>
</dbReference>
<name>A0A378VJT8_NEILA</name>
<feature type="transmembrane region" description="Helical" evidence="1">
    <location>
        <begin position="49"/>
        <end position="71"/>
    </location>
</feature>
<dbReference type="EMBL" id="UGRO01000002">
    <property type="protein sequence ID" value="SUA17034.1"/>
    <property type="molecule type" value="Genomic_DNA"/>
</dbReference>
<evidence type="ECO:0000313" key="2">
    <source>
        <dbReference type="EMBL" id="SUA17034.1"/>
    </source>
</evidence>
<sequence length="80" mass="9380">MSDRLKHIWMLYRKPVLLYVVTVIIYILLDGPTTEGSRTPMPPMNAWEKILFMAAGVSGFVCRLWIILIALSEHYRDKNW</sequence>
<reference evidence="2 3" key="1">
    <citation type="submission" date="2018-06" db="EMBL/GenBank/DDBJ databases">
        <authorList>
            <consortium name="Pathogen Informatics"/>
            <person name="Doyle S."/>
        </authorList>
    </citation>
    <scope>NUCLEOTIDE SEQUENCE [LARGE SCALE GENOMIC DNA]</scope>
    <source>
        <strain evidence="2 3">NCTC10616</strain>
    </source>
</reference>
<proteinExistence type="predicted"/>
<dbReference type="AlphaFoldDB" id="A0A378VJT8"/>
<gene>
    <name evidence="2" type="ORF">NCTC10616_00689</name>
</gene>
<evidence type="ECO:0000256" key="1">
    <source>
        <dbReference type="SAM" id="Phobius"/>
    </source>
</evidence>
<keyword evidence="1" id="KW-1133">Transmembrane helix</keyword>
<keyword evidence="1" id="KW-0472">Membrane</keyword>
<accession>A0A378VJT8</accession>
<organism evidence="2 3">
    <name type="scientific">Neisseria lactamica</name>
    <dbReference type="NCBI Taxonomy" id="486"/>
    <lineage>
        <taxon>Bacteria</taxon>
        <taxon>Pseudomonadati</taxon>
        <taxon>Pseudomonadota</taxon>
        <taxon>Betaproteobacteria</taxon>
        <taxon>Neisseriales</taxon>
        <taxon>Neisseriaceae</taxon>
        <taxon>Neisseria</taxon>
    </lineage>
</organism>
<protein>
    <submittedName>
        <fullName evidence="2">Uncharacterized protein</fullName>
    </submittedName>
</protein>
<dbReference type="Proteomes" id="UP000254193">
    <property type="component" value="Unassembled WGS sequence"/>
</dbReference>
<evidence type="ECO:0000313" key="3">
    <source>
        <dbReference type="Proteomes" id="UP000254193"/>
    </source>
</evidence>